<comment type="caution">
    <text evidence="2">The sequence shown here is derived from an EMBL/GenBank/DDBJ whole genome shotgun (WGS) entry which is preliminary data.</text>
</comment>
<gene>
    <name evidence="2" type="ORF">P170DRAFT_503100</name>
</gene>
<dbReference type="AlphaFoldDB" id="A0A2I2FUT6"/>
<feature type="compositionally biased region" description="Basic residues" evidence="1">
    <location>
        <begin position="286"/>
        <end position="300"/>
    </location>
</feature>
<reference evidence="2 3" key="1">
    <citation type="submission" date="2016-12" db="EMBL/GenBank/DDBJ databases">
        <title>The genomes of Aspergillus section Nigri reveals drivers in fungal speciation.</title>
        <authorList>
            <consortium name="DOE Joint Genome Institute"/>
            <person name="Vesth T.C."/>
            <person name="Nybo J."/>
            <person name="Theobald S."/>
            <person name="Brandl J."/>
            <person name="Frisvad J.C."/>
            <person name="Nielsen K.F."/>
            <person name="Lyhne E.K."/>
            <person name="Kogle M.E."/>
            <person name="Kuo A."/>
            <person name="Riley R."/>
            <person name="Clum A."/>
            <person name="Nolan M."/>
            <person name="Lipzen A."/>
            <person name="Salamov A."/>
            <person name="Henrissat B."/>
            <person name="Wiebenga A."/>
            <person name="De Vries R.P."/>
            <person name="Grigoriev I.V."/>
            <person name="Mortensen U.H."/>
            <person name="Andersen M.R."/>
            <person name="Baker S.E."/>
        </authorList>
    </citation>
    <scope>NUCLEOTIDE SEQUENCE [LARGE SCALE GENOMIC DNA]</scope>
    <source>
        <strain evidence="2 3">IBT 23096</strain>
    </source>
</reference>
<dbReference type="VEuPathDB" id="FungiDB:P170DRAFT_503100"/>
<dbReference type="GeneID" id="36561899"/>
<dbReference type="RefSeq" id="XP_024699686.1">
    <property type="nucleotide sequence ID" value="XM_024854193.1"/>
</dbReference>
<dbReference type="EMBL" id="MSFO01000009">
    <property type="protein sequence ID" value="PLB44384.1"/>
    <property type="molecule type" value="Genomic_DNA"/>
</dbReference>
<sequence>MDHTPLPSPAQIALAMAIVKHKPAGQDIKEYIMQIRQNIKSIKENAHSYPQERFFDSVSFWQKAYEKSEAEQSKLLDRIFELERRNEALAAKAQCQEPNSGKDEGASKRKTPAGKNPVGARKRAKTQVNAGDVRALESSSAIGGVGGQFEYVEEVSAPFMRQFYALQKTLQKRPSNVEISRCAVVLCKTLAKEMGSLSGQTRMTTAGGRSKKVPPQTKQPDIPATLHSVDCAFQLLCQALKKLAGSTPETGMTVYHIVVLYESTLNALEEECKAKTDQTPNDTTARGKKSKPKQGAKSKRSVPGGSTGTESSLDNELATQIAFLLNSMVASLDAACAGHQNLLEGFLFVLLSRVGKLLSLFAFQDLQLRPDLYADPGKLPIPAGLDGFDLNDQAQCAAKMEARHVIWLLERALAVVDSFRSSSSTSASQKDGENGIFTKKIKKKLQSTLLQAVFGESPQWKNALQTLSQPDQKDLDRLLSNSPVSEKDTSDWFIQETWRLLGWEMLEKKAV</sequence>
<feature type="region of interest" description="Disordered" evidence="1">
    <location>
        <begin position="273"/>
        <end position="312"/>
    </location>
</feature>
<proteinExistence type="predicted"/>
<feature type="region of interest" description="Disordered" evidence="1">
    <location>
        <begin position="198"/>
        <end position="220"/>
    </location>
</feature>
<dbReference type="STRING" id="1392250.A0A2I2FUT6"/>
<evidence type="ECO:0000256" key="1">
    <source>
        <dbReference type="SAM" id="MobiDB-lite"/>
    </source>
</evidence>
<evidence type="ECO:0000313" key="2">
    <source>
        <dbReference type="EMBL" id="PLB44384.1"/>
    </source>
</evidence>
<accession>A0A2I2FUT6</accession>
<feature type="region of interest" description="Disordered" evidence="1">
    <location>
        <begin position="91"/>
        <end position="130"/>
    </location>
</feature>
<name>A0A2I2FUT6_9EURO</name>
<dbReference type="OrthoDB" id="202825at2759"/>
<protein>
    <submittedName>
        <fullName evidence="2">Uncharacterized protein</fullName>
    </submittedName>
</protein>
<organism evidence="2 3">
    <name type="scientific">Aspergillus steynii IBT 23096</name>
    <dbReference type="NCBI Taxonomy" id="1392250"/>
    <lineage>
        <taxon>Eukaryota</taxon>
        <taxon>Fungi</taxon>
        <taxon>Dikarya</taxon>
        <taxon>Ascomycota</taxon>
        <taxon>Pezizomycotina</taxon>
        <taxon>Eurotiomycetes</taxon>
        <taxon>Eurotiomycetidae</taxon>
        <taxon>Eurotiales</taxon>
        <taxon>Aspergillaceae</taxon>
        <taxon>Aspergillus</taxon>
        <taxon>Aspergillus subgen. Circumdati</taxon>
    </lineage>
</organism>
<dbReference type="Proteomes" id="UP000234275">
    <property type="component" value="Unassembled WGS sequence"/>
</dbReference>
<evidence type="ECO:0000313" key="3">
    <source>
        <dbReference type="Proteomes" id="UP000234275"/>
    </source>
</evidence>
<keyword evidence="3" id="KW-1185">Reference proteome</keyword>